<proteinExistence type="inferred from homology"/>
<comment type="catalytic activity">
    <reaction evidence="1 6">
        <text>2 ATP = 3',3'-c-di-AMP + 2 diphosphate</text>
        <dbReference type="Rhea" id="RHEA:35655"/>
        <dbReference type="ChEBI" id="CHEBI:30616"/>
        <dbReference type="ChEBI" id="CHEBI:33019"/>
        <dbReference type="ChEBI" id="CHEBI:71500"/>
        <dbReference type="EC" id="2.7.7.85"/>
    </reaction>
</comment>
<dbReference type="EMBL" id="CP091092">
    <property type="protein sequence ID" value="WFN37283.1"/>
    <property type="molecule type" value="Genomic_DNA"/>
</dbReference>
<comment type="similarity">
    <text evidence="6">Belongs to the adenylate cyclase family. DacZ subfamily.</text>
</comment>
<evidence type="ECO:0000259" key="7">
    <source>
        <dbReference type="PROSITE" id="PS51794"/>
    </source>
</evidence>
<accession>A0AAF0FVR6</accession>
<dbReference type="InterPro" id="IPR014499">
    <property type="entry name" value="DAC_DacZ"/>
</dbReference>
<dbReference type="GO" id="GO:0030145">
    <property type="term" value="F:manganese ion binding"/>
    <property type="evidence" value="ECO:0007669"/>
    <property type="project" value="UniProtKB-UniRule"/>
</dbReference>
<keyword evidence="4 6" id="KW-0547">Nucleotide-binding</keyword>
<dbReference type="PROSITE" id="PS51794">
    <property type="entry name" value="DAC"/>
    <property type="match status" value="1"/>
</dbReference>
<dbReference type="GO" id="GO:0004016">
    <property type="term" value="F:adenylate cyclase activity"/>
    <property type="evidence" value="ECO:0007669"/>
    <property type="project" value="UniProtKB-UniRule"/>
</dbReference>
<keyword evidence="2 6" id="KW-0808">Transferase</keyword>
<dbReference type="AlphaFoldDB" id="A0AAF0FVR6"/>
<reference evidence="8" key="1">
    <citation type="submission" date="2022-01" db="EMBL/GenBank/DDBJ databases">
        <title>Complete genome of Methanomicrobium antiquum DSM 21220.</title>
        <authorList>
            <person name="Chen S.-C."/>
            <person name="You Y.-T."/>
            <person name="Zhou Y.-Z."/>
            <person name="Lai M.-C."/>
        </authorList>
    </citation>
    <scope>NUCLEOTIDE SEQUENCE</scope>
    <source>
        <strain evidence="8">DSM 21220</strain>
    </source>
</reference>
<feature type="domain" description="DAC" evidence="7">
    <location>
        <begin position="101"/>
        <end position="263"/>
    </location>
</feature>
<sequence length="268" mass="29539">MVSADSLMMLHKARELAENIGARAIVSFIKPISFESEIPVIWVEDLQLDVLKDLTMHDILEISEKHLHDAAVQIYLSKNFEEGQVVGVFPYAILIYDIKEGPGFINVRDYDGIANRDVVSAVLRLALDIAVEGREGRKIGTAFIIGNSDDIMKNSHQAIINPYKGQHPDDCDIKNEHNWESVKEFAQLDGVFVVDNEGRIAAAGRYLNINTGLITLPGGMGGRHLAAAAITLDLPVIGITVSESGGIVRIFRDGKVVQTIRSDVRVRR</sequence>
<comment type="function">
    <text evidence="6">Diadenylate cyclase that catalyzes the condensation of 2 ATP molecules into cyclic di-AMP (c-di-AMP). c-di-AMP is a second messenger for intracellular signal transduction involved in the control of important regulatory processes such as osmoregulation.</text>
</comment>
<dbReference type="Proteomes" id="UP001218895">
    <property type="component" value="Chromosome"/>
</dbReference>
<dbReference type="InterPro" id="IPR048546">
    <property type="entry name" value="DacZ_A"/>
</dbReference>
<evidence type="ECO:0000313" key="8">
    <source>
        <dbReference type="EMBL" id="WFN37283.1"/>
    </source>
</evidence>
<dbReference type="InterPro" id="IPR003390">
    <property type="entry name" value="DNA_integrity_scan_DisA_N"/>
</dbReference>
<protein>
    <recommendedName>
        <fullName evidence="6">Diadenylate cyclase</fullName>
        <shortName evidence="6">DAC</shortName>
        <ecNumber evidence="6">2.7.7.85</ecNumber>
    </recommendedName>
    <alternativeName>
        <fullName evidence="6">Cyclic-di-AMP synthase</fullName>
        <shortName evidence="6">c-di-AMP synthase</shortName>
    </alternativeName>
</protein>
<evidence type="ECO:0000256" key="4">
    <source>
        <dbReference type="ARBA" id="ARBA00022741"/>
    </source>
</evidence>
<dbReference type="SUPFAM" id="SSF143597">
    <property type="entry name" value="YojJ-like"/>
    <property type="match status" value="1"/>
</dbReference>
<dbReference type="PANTHER" id="PTHR34185">
    <property type="entry name" value="DIADENYLATE CYCLASE"/>
    <property type="match status" value="1"/>
</dbReference>
<dbReference type="HAMAP" id="MF_00840">
    <property type="entry name" value="DacZ"/>
    <property type="match status" value="1"/>
</dbReference>
<organism evidence="8 9">
    <name type="scientific">Methanomicrobium antiquum</name>
    <dbReference type="NCBI Taxonomy" id="487686"/>
    <lineage>
        <taxon>Archaea</taxon>
        <taxon>Methanobacteriati</taxon>
        <taxon>Methanobacteriota</taxon>
        <taxon>Stenosarchaea group</taxon>
        <taxon>Methanomicrobia</taxon>
        <taxon>Methanomicrobiales</taxon>
        <taxon>Methanomicrobiaceae</taxon>
        <taxon>Methanomicrobium</taxon>
    </lineage>
</organism>
<dbReference type="GO" id="GO:0106408">
    <property type="term" value="F:diadenylate cyclase activity"/>
    <property type="evidence" value="ECO:0007669"/>
    <property type="project" value="UniProtKB-EC"/>
</dbReference>
<keyword evidence="9" id="KW-1185">Reference proteome</keyword>
<comment type="cofactor">
    <cofactor evidence="6">
        <name>Mn(2+)</name>
        <dbReference type="ChEBI" id="CHEBI:29035"/>
    </cofactor>
</comment>
<gene>
    <name evidence="6" type="primary">dacZ</name>
    <name evidence="8" type="ORF">L1994_02535</name>
</gene>
<dbReference type="RefSeq" id="WP_278100122.1">
    <property type="nucleotide sequence ID" value="NZ_CP091092.1"/>
</dbReference>
<dbReference type="InterPro" id="IPR050338">
    <property type="entry name" value="DisA"/>
</dbReference>
<dbReference type="Pfam" id="PF21754">
    <property type="entry name" value="DacZ_A"/>
    <property type="match status" value="1"/>
</dbReference>
<keyword evidence="5 6" id="KW-0067">ATP-binding</keyword>
<dbReference type="EC" id="2.7.7.85" evidence="6"/>
<evidence type="ECO:0000313" key="9">
    <source>
        <dbReference type="Proteomes" id="UP001218895"/>
    </source>
</evidence>
<evidence type="ECO:0000256" key="5">
    <source>
        <dbReference type="ARBA" id="ARBA00022840"/>
    </source>
</evidence>
<dbReference type="InterPro" id="IPR036888">
    <property type="entry name" value="DNA_integrity_DisA_N_sf"/>
</dbReference>
<dbReference type="Pfam" id="PF02457">
    <property type="entry name" value="DAC"/>
    <property type="match status" value="1"/>
</dbReference>
<name>A0AAF0FVR6_9EURY</name>
<keyword evidence="3 6" id="KW-0548">Nucleotidyltransferase</keyword>
<dbReference type="Gene3D" id="3.40.1700.10">
    <property type="entry name" value="DNA integrity scanning protein, DisA, N-terminal domain"/>
    <property type="match status" value="1"/>
</dbReference>
<evidence type="ECO:0000256" key="3">
    <source>
        <dbReference type="ARBA" id="ARBA00022695"/>
    </source>
</evidence>
<dbReference type="PANTHER" id="PTHR34185:SF1">
    <property type="entry name" value="DIADENYLATE CYCLASE"/>
    <property type="match status" value="1"/>
</dbReference>
<keyword evidence="6" id="KW-0464">Manganese</keyword>
<evidence type="ECO:0000256" key="1">
    <source>
        <dbReference type="ARBA" id="ARBA00000877"/>
    </source>
</evidence>
<evidence type="ECO:0000256" key="2">
    <source>
        <dbReference type="ARBA" id="ARBA00022679"/>
    </source>
</evidence>
<dbReference type="KEGG" id="manq:L1994_02535"/>
<dbReference type="GO" id="GO:0005524">
    <property type="term" value="F:ATP binding"/>
    <property type="evidence" value="ECO:0007669"/>
    <property type="project" value="UniProtKB-UniRule"/>
</dbReference>
<dbReference type="GeneID" id="79949236"/>
<evidence type="ECO:0000256" key="6">
    <source>
        <dbReference type="HAMAP-Rule" id="MF_00840"/>
    </source>
</evidence>